<accession>A0ACC0PLP4</accession>
<comment type="caution">
    <text evidence="1">The sequence shown here is derived from an EMBL/GenBank/DDBJ whole genome shotgun (WGS) entry which is preliminary data.</text>
</comment>
<protein>
    <submittedName>
        <fullName evidence="1">Uncharacterized protein</fullName>
    </submittedName>
</protein>
<dbReference type="EMBL" id="CM046389">
    <property type="protein sequence ID" value="KAI8566385.1"/>
    <property type="molecule type" value="Genomic_DNA"/>
</dbReference>
<name>A0ACC0PLP4_RHOML</name>
<gene>
    <name evidence="1" type="ORF">RHMOL_Rhmol02G0036600</name>
</gene>
<evidence type="ECO:0000313" key="2">
    <source>
        <dbReference type="Proteomes" id="UP001062846"/>
    </source>
</evidence>
<proteinExistence type="predicted"/>
<keyword evidence="2" id="KW-1185">Reference proteome</keyword>
<reference evidence="1" key="1">
    <citation type="submission" date="2022-02" db="EMBL/GenBank/DDBJ databases">
        <title>Plant Genome Project.</title>
        <authorList>
            <person name="Zhang R.-G."/>
        </authorList>
    </citation>
    <scope>NUCLEOTIDE SEQUENCE</scope>
    <source>
        <strain evidence="1">AT1</strain>
    </source>
</reference>
<sequence>MYSQIQLPKWTLSTNPFPIQNPCTTRTRLANPRRTGNNHVHNPKTESLASDENGLPHRNAMPNFPFSTGPVSPPPRRSGGGGGGAAVERKGNKISLTVQDKVNGAGSGKSTLLDALAGRVGRSTRQSEDVYTNGHQQTRASGTLVTERVQTGEVEEIGKTGKGDTESPILKKPKLLCLHGYRTSSEILQKQLQKWPESLLGRLDLDFIDAPFPALGKSDVEDLFDPPYYEWFQYNEEYTEYYNFEETIAYIEDYMIKHGPFDGLLGFSQGGIIAASMPGMQSNGVALTTVPKIKYLIIISGGKFGGSTPSSNGYLGHIGSPVLCADSFSSPVKCPSLHIIGEKDTFMGLPGTELVESFVDPVVIKHRHGHTVIRPNPTDRATILSFIEKIEKM</sequence>
<organism evidence="1 2">
    <name type="scientific">Rhododendron molle</name>
    <name type="common">Chinese azalea</name>
    <name type="synonym">Azalea mollis</name>
    <dbReference type="NCBI Taxonomy" id="49168"/>
    <lineage>
        <taxon>Eukaryota</taxon>
        <taxon>Viridiplantae</taxon>
        <taxon>Streptophyta</taxon>
        <taxon>Embryophyta</taxon>
        <taxon>Tracheophyta</taxon>
        <taxon>Spermatophyta</taxon>
        <taxon>Magnoliopsida</taxon>
        <taxon>eudicotyledons</taxon>
        <taxon>Gunneridae</taxon>
        <taxon>Pentapetalae</taxon>
        <taxon>asterids</taxon>
        <taxon>Ericales</taxon>
        <taxon>Ericaceae</taxon>
        <taxon>Ericoideae</taxon>
        <taxon>Rhodoreae</taxon>
        <taxon>Rhododendron</taxon>
    </lineage>
</organism>
<evidence type="ECO:0000313" key="1">
    <source>
        <dbReference type="EMBL" id="KAI8566385.1"/>
    </source>
</evidence>
<dbReference type="Proteomes" id="UP001062846">
    <property type="component" value="Chromosome 2"/>
</dbReference>